<dbReference type="PANTHER" id="PTHR38460:SF1">
    <property type="entry name" value="TAUTOMERASE YOLI-RELATED"/>
    <property type="match status" value="1"/>
</dbReference>
<dbReference type="Proteomes" id="UP000072605">
    <property type="component" value="Unassembled WGS sequence"/>
</dbReference>
<evidence type="ECO:0000313" key="1">
    <source>
        <dbReference type="EMBL" id="KSU48111.1"/>
    </source>
</evidence>
<protein>
    <submittedName>
        <fullName evidence="1 3">Tautomerase</fullName>
    </submittedName>
</protein>
<dbReference type="Pfam" id="PF14552">
    <property type="entry name" value="Tautomerase_2"/>
    <property type="match status" value="1"/>
</dbReference>
<evidence type="ECO:0000313" key="4">
    <source>
        <dbReference type="Proteomes" id="UP000053797"/>
    </source>
</evidence>
<gene>
    <name evidence="1" type="ORF">AS033_13310</name>
    <name evidence="2" type="ORF">RSA11_12230</name>
    <name evidence="3" type="ORF">SZL87_14525</name>
</gene>
<dbReference type="EMBL" id="JBAWKY010000005">
    <property type="protein sequence ID" value="MEI4463639.1"/>
    <property type="molecule type" value="Genomic_DNA"/>
</dbReference>
<reference evidence="1 4" key="1">
    <citation type="journal article" date="2015" name="Int. J. Syst. Evol. Microbiol.">
        <title>Exiguobacterium enclense sp. nov., isolated from sediment.</title>
        <authorList>
            <person name="Dastager S.G."/>
            <person name="Mawlankar R."/>
            <person name="Sonalkar V.V."/>
            <person name="Thorat M.N."/>
            <person name="Mual P."/>
            <person name="Verma A."/>
            <person name="Krishnamurthi S."/>
            <person name="Tang S.K."/>
            <person name="Li W.J."/>
        </authorList>
    </citation>
    <scope>NUCLEOTIDE SEQUENCE [LARGE SCALE GENOMIC DNA]</scope>
    <source>
        <strain evidence="1 4">NIO-1109</strain>
    </source>
</reference>
<evidence type="ECO:0000313" key="3">
    <source>
        <dbReference type="EMBL" id="MEI4463639.1"/>
    </source>
</evidence>
<dbReference type="EMBL" id="LDQV01000028">
    <property type="protein sequence ID" value="KTR25972.1"/>
    <property type="molecule type" value="Genomic_DNA"/>
</dbReference>
<dbReference type="InterPro" id="IPR037479">
    <property type="entry name" value="Tauto_MSAD"/>
</dbReference>
<dbReference type="PANTHER" id="PTHR38460">
    <property type="entry name" value="TAUTOMERASE YOLI-RELATED"/>
    <property type="match status" value="1"/>
</dbReference>
<keyword evidence="6" id="KW-1185">Reference proteome</keyword>
<dbReference type="InterPro" id="IPR014347">
    <property type="entry name" value="Tautomerase/MIF_sf"/>
</dbReference>
<proteinExistence type="predicted"/>
<evidence type="ECO:0000313" key="2">
    <source>
        <dbReference type="EMBL" id="KTR25972.1"/>
    </source>
</evidence>
<dbReference type="Gene3D" id="3.30.429.10">
    <property type="entry name" value="Macrophage Migration Inhibitory Factor"/>
    <property type="match status" value="1"/>
</dbReference>
<comment type="caution">
    <text evidence="1">The sequence shown here is derived from an EMBL/GenBank/DDBJ whole genome shotgun (WGS) entry which is preliminary data.</text>
</comment>
<sequence length="129" mass="14641">MPLLRFDVIEGRSEEELKTLLDTAHDAMVEAFDVPERDRYQIVHTHKAHEMVIQDTGLGFERSKDIVLISVTSKTRTEEKKQRLYHLLAERLQANCGLAPTDLMVSIVENDAADWSFGLGEAQFLTGKL</sequence>
<dbReference type="RefSeq" id="WP_035398885.1">
    <property type="nucleotide sequence ID" value="NZ_FMYN01000005.1"/>
</dbReference>
<name>A0A0V8GD90_9BACL</name>
<dbReference type="AlphaFoldDB" id="A0A0V8GD90"/>
<reference evidence="2 5" key="2">
    <citation type="journal article" date="2016" name="Front. Microbiol.">
        <title>Genomic Resource of Rice Seed Associated Bacteria.</title>
        <authorList>
            <person name="Midha S."/>
            <person name="Bansal K."/>
            <person name="Sharma S."/>
            <person name="Kumar N."/>
            <person name="Patil P.P."/>
            <person name="Chaudhry V."/>
            <person name="Patil P.B."/>
        </authorList>
    </citation>
    <scope>NUCLEOTIDE SEQUENCE [LARGE SCALE GENOMIC DNA]</scope>
    <source>
        <strain evidence="2 5">RSA11</strain>
    </source>
</reference>
<dbReference type="Proteomes" id="UP000053797">
    <property type="component" value="Unassembled WGS sequence"/>
</dbReference>
<evidence type="ECO:0000313" key="5">
    <source>
        <dbReference type="Proteomes" id="UP000072605"/>
    </source>
</evidence>
<evidence type="ECO:0000313" key="6">
    <source>
        <dbReference type="Proteomes" id="UP001387110"/>
    </source>
</evidence>
<dbReference type="SUPFAM" id="SSF55331">
    <property type="entry name" value="Tautomerase/MIF"/>
    <property type="match status" value="1"/>
</dbReference>
<dbReference type="Proteomes" id="UP001387110">
    <property type="component" value="Unassembled WGS sequence"/>
</dbReference>
<dbReference type="EMBL" id="LNQL01000005">
    <property type="protein sequence ID" value="KSU48111.1"/>
    <property type="molecule type" value="Genomic_DNA"/>
</dbReference>
<dbReference type="GeneID" id="90838287"/>
<organism evidence="1 4">
    <name type="scientific">Exiguobacterium indicum</name>
    <dbReference type="NCBI Taxonomy" id="296995"/>
    <lineage>
        <taxon>Bacteria</taxon>
        <taxon>Bacillati</taxon>
        <taxon>Bacillota</taxon>
        <taxon>Bacilli</taxon>
        <taxon>Bacillales</taxon>
        <taxon>Bacillales Family XII. Incertae Sedis</taxon>
        <taxon>Exiguobacterium</taxon>
    </lineage>
</organism>
<dbReference type="OrthoDB" id="9804765at2"/>
<accession>A0A0V8GD90</accession>
<reference evidence="3 6" key="3">
    <citation type="submission" date="2023-12" db="EMBL/GenBank/DDBJ databases">
        <authorList>
            <person name="Easwaran N."/>
            <person name="Lazarus H.P.S."/>
        </authorList>
    </citation>
    <scope>NUCLEOTIDE SEQUENCE [LARGE SCALE GENOMIC DNA]</scope>
    <source>
        <strain evidence="3 6">VIT-2023</strain>
    </source>
</reference>